<keyword evidence="2" id="KW-1185">Reference proteome</keyword>
<gene>
    <name evidence="1" type="ORF">D2E22_0190</name>
</gene>
<dbReference type="EMBL" id="QXGI01000001">
    <property type="protein sequence ID" value="RSX49729.1"/>
    <property type="molecule type" value="Genomic_DNA"/>
</dbReference>
<reference evidence="1 2" key="1">
    <citation type="submission" date="2018-09" db="EMBL/GenBank/DDBJ databases">
        <title>Characterization of the phylogenetic diversity of five novel species belonging to the genus Bifidobacterium.</title>
        <authorList>
            <person name="Lugli G.A."/>
            <person name="Duranti S."/>
            <person name="Milani C."/>
        </authorList>
    </citation>
    <scope>NUCLEOTIDE SEQUENCE [LARGE SCALE GENOMIC DNA]</scope>
    <source>
        <strain evidence="1 2">2020B</strain>
    </source>
</reference>
<accession>A0A430FA78</accession>
<sequence>MEGQAPNAADFIDEAPATDGWLLYGHTHQDVPDGTDACSVNVGLDAWNLHPVSETTIIDWFTKANAHR</sequence>
<dbReference type="Gene3D" id="3.60.21.10">
    <property type="match status" value="1"/>
</dbReference>
<proteinExistence type="predicted"/>
<evidence type="ECO:0000313" key="2">
    <source>
        <dbReference type="Proteomes" id="UP000288052"/>
    </source>
</evidence>
<name>A0A430FA78_9BIFI</name>
<organism evidence="1 2">
    <name type="scientific">Bifidobacterium castoris</name>
    <dbReference type="NCBI Taxonomy" id="2306972"/>
    <lineage>
        <taxon>Bacteria</taxon>
        <taxon>Bacillati</taxon>
        <taxon>Actinomycetota</taxon>
        <taxon>Actinomycetes</taxon>
        <taxon>Bifidobacteriales</taxon>
        <taxon>Bifidobacteriaceae</taxon>
        <taxon>Bifidobacterium</taxon>
    </lineage>
</organism>
<dbReference type="InterPro" id="IPR029052">
    <property type="entry name" value="Metallo-depent_PP-like"/>
</dbReference>
<comment type="caution">
    <text evidence="1">The sequence shown here is derived from an EMBL/GenBank/DDBJ whole genome shotgun (WGS) entry which is preliminary data.</text>
</comment>
<evidence type="ECO:0000313" key="1">
    <source>
        <dbReference type="EMBL" id="RSX49729.1"/>
    </source>
</evidence>
<protein>
    <submittedName>
        <fullName evidence="1">Ser/Thr protein phosphatase family protein</fullName>
    </submittedName>
</protein>
<dbReference type="AlphaFoldDB" id="A0A430FA78"/>
<dbReference type="Proteomes" id="UP000288052">
    <property type="component" value="Unassembled WGS sequence"/>
</dbReference>